<accession>A0A0F9S0S1</accession>
<organism evidence="1">
    <name type="scientific">marine sediment metagenome</name>
    <dbReference type="NCBI Taxonomy" id="412755"/>
    <lineage>
        <taxon>unclassified sequences</taxon>
        <taxon>metagenomes</taxon>
        <taxon>ecological metagenomes</taxon>
    </lineage>
</organism>
<sequence length="70" mass="8460">MTFIRVGYVGFSYCRWYQPALGLTRWWLPTFRIYRSLWLGKLEIRLYRPTALRAIGAVMSVRNIWETTEQ</sequence>
<dbReference type="EMBL" id="LAZR01003016">
    <property type="protein sequence ID" value="KKN22953.1"/>
    <property type="molecule type" value="Genomic_DNA"/>
</dbReference>
<dbReference type="AlphaFoldDB" id="A0A0F9S0S1"/>
<evidence type="ECO:0000313" key="1">
    <source>
        <dbReference type="EMBL" id="KKN22953.1"/>
    </source>
</evidence>
<protein>
    <submittedName>
        <fullName evidence="1">Uncharacterized protein</fullName>
    </submittedName>
</protein>
<gene>
    <name evidence="1" type="ORF">LCGC14_0909960</name>
</gene>
<reference evidence="1" key="1">
    <citation type="journal article" date="2015" name="Nature">
        <title>Complex archaea that bridge the gap between prokaryotes and eukaryotes.</title>
        <authorList>
            <person name="Spang A."/>
            <person name="Saw J.H."/>
            <person name="Jorgensen S.L."/>
            <person name="Zaremba-Niedzwiedzka K."/>
            <person name="Martijn J."/>
            <person name="Lind A.E."/>
            <person name="van Eijk R."/>
            <person name="Schleper C."/>
            <person name="Guy L."/>
            <person name="Ettema T.J."/>
        </authorList>
    </citation>
    <scope>NUCLEOTIDE SEQUENCE</scope>
</reference>
<name>A0A0F9S0S1_9ZZZZ</name>
<comment type="caution">
    <text evidence="1">The sequence shown here is derived from an EMBL/GenBank/DDBJ whole genome shotgun (WGS) entry which is preliminary data.</text>
</comment>
<proteinExistence type="predicted"/>